<gene>
    <name evidence="5" type="ORF">D1Z90_06085</name>
</gene>
<evidence type="ECO:0000256" key="3">
    <source>
        <dbReference type="RuleBase" id="RU003616"/>
    </source>
</evidence>
<evidence type="ECO:0000256" key="1">
    <source>
        <dbReference type="ARBA" id="ARBA00023016"/>
    </source>
</evidence>
<proteinExistence type="inferred from homology"/>
<accession>A0A418YHJ0</accession>
<feature type="domain" description="SHSP" evidence="4">
    <location>
        <begin position="30"/>
        <end position="141"/>
    </location>
</feature>
<evidence type="ECO:0000256" key="2">
    <source>
        <dbReference type="PROSITE-ProRule" id="PRU00285"/>
    </source>
</evidence>
<evidence type="ECO:0000259" key="4">
    <source>
        <dbReference type="PROSITE" id="PS01031"/>
    </source>
</evidence>
<reference evidence="5 6" key="2">
    <citation type="submission" date="2019-01" db="EMBL/GenBank/DDBJ databases">
        <title>Motilimonas pumilus sp. nov., isolated from the gut of sea cucumber (Apostichopus japonicus).</title>
        <authorList>
            <person name="Wang F.-Q."/>
            <person name="Ren L.-H."/>
            <person name="Lin Y.-W."/>
            <person name="Sun G.-H."/>
            <person name="Du Z.-J."/>
            <person name="Zhao J.-X."/>
            <person name="Liu X.-J."/>
            <person name="Liu L.-J."/>
        </authorList>
    </citation>
    <scope>NUCLEOTIDE SEQUENCE [LARGE SCALE GENOMIC DNA]</scope>
    <source>
        <strain evidence="5 6">PLHSC7-2</strain>
    </source>
</reference>
<dbReference type="AlphaFoldDB" id="A0A418YHJ0"/>
<dbReference type="PANTHER" id="PTHR47062">
    <property type="match status" value="1"/>
</dbReference>
<dbReference type="Pfam" id="PF00011">
    <property type="entry name" value="HSP20"/>
    <property type="match status" value="1"/>
</dbReference>
<dbReference type="PROSITE" id="PS01031">
    <property type="entry name" value="SHSP"/>
    <property type="match status" value="1"/>
</dbReference>
<dbReference type="PANTHER" id="PTHR47062:SF1">
    <property type="entry name" value="SMALL HEAT SHOCK PROTEIN IBPA"/>
    <property type="match status" value="1"/>
</dbReference>
<evidence type="ECO:0000313" key="6">
    <source>
        <dbReference type="Proteomes" id="UP000283255"/>
    </source>
</evidence>
<dbReference type="SUPFAM" id="SSF49764">
    <property type="entry name" value="HSP20-like chaperones"/>
    <property type="match status" value="1"/>
</dbReference>
<sequence>MNTIDLTPLYRNSVGFDGFGRILNSALRQSDSSSGYPPYNIEVLAENQYAITLALAGFNESELNIEIENAVLKVTGRKPEASEQRTFLHQGIAHRNFERKFTLAEHVEVVAADFDQGLLNIRLEKRIPEALKPRSIAINGQKTLSQEQAA</sequence>
<reference evidence="5 6" key="1">
    <citation type="submission" date="2018-09" db="EMBL/GenBank/DDBJ databases">
        <authorList>
            <person name="Wang F."/>
        </authorList>
    </citation>
    <scope>NUCLEOTIDE SEQUENCE [LARGE SCALE GENOMIC DNA]</scope>
    <source>
        <strain evidence="5 6">PLHSC7-2</strain>
    </source>
</reference>
<dbReference type="OrthoDB" id="6871152at2"/>
<name>A0A418YHJ0_9GAMM</name>
<dbReference type="InterPro" id="IPR008978">
    <property type="entry name" value="HSP20-like_chaperone"/>
</dbReference>
<keyword evidence="1" id="KW-0346">Stress response</keyword>
<keyword evidence="6" id="KW-1185">Reference proteome</keyword>
<dbReference type="InterPro" id="IPR037913">
    <property type="entry name" value="ACD_IbpA/B"/>
</dbReference>
<organism evidence="5 6">
    <name type="scientific">Motilimonas pumila</name>
    <dbReference type="NCBI Taxonomy" id="2303987"/>
    <lineage>
        <taxon>Bacteria</taxon>
        <taxon>Pseudomonadati</taxon>
        <taxon>Pseudomonadota</taxon>
        <taxon>Gammaproteobacteria</taxon>
        <taxon>Alteromonadales</taxon>
        <taxon>Alteromonadales genera incertae sedis</taxon>
        <taxon>Motilimonas</taxon>
    </lineage>
</organism>
<dbReference type="RefSeq" id="WP_119909859.1">
    <property type="nucleotide sequence ID" value="NZ_QZCH01000004.1"/>
</dbReference>
<comment type="caution">
    <text evidence="5">The sequence shown here is derived from an EMBL/GenBank/DDBJ whole genome shotgun (WGS) entry which is preliminary data.</text>
</comment>
<evidence type="ECO:0000313" key="5">
    <source>
        <dbReference type="EMBL" id="RJG49524.1"/>
    </source>
</evidence>
<dbReference type="Gene3D" id="2.60.40.790">
    <property type="match status" value="1"/>
</dbReference>
<protein>
    <submittedName>
        <fullName evidence="5">Heat-shock protein</fullName>
    </submittedName>
</protein>
<dbReference type="InterPro" id="IPR002068">
    <property type="entry name" value="A-crystallin/Hsp20_dom"/>
</dbReference>
<dbReference type="CDD" id="cd06470">
    <property type="entry name" value="ACD_IbpA-B_like"/>
    <property type="match status" value="1"/>
</dbReference>
<comment type="similarity">
    <text evidence="2 3">Belongs to the small heat shock protein (HSP20) family.</text>
</comment>
<dbReference type="Proteomes" id="UP000283255">
    <property type="component" value="Unassembled WGS sequence"/>
</dbReference>
<dbReference type="EMBL" id="QZCH01000004">
    <property type="protein sequence ID" value="RJG49524.1"/>
    <property type="molecule type" value="Genomic_DNA"/>
</dbReference>